<proteinExistence type="inferred from homology"/>
<evidence type="ECO:0000256" key="10">
    <source>
        <dbReference type="ARBA" id="ARBA00023136"/>
    </source>
</evidence>
<dbReference type="AlphaFoldDB" id="A0A3P7P7W5"/>
<keyword evidence="4" id="KW-0813">Transport</keyword>
<feature type="domain" description="AAA+ ATPase" evidence="14">
    <location>
        <begin position="195"/>
        <end position="341"/>
    </location>
</feature>
<dbReference type="GO" id="GO:0005886">
    <property type="term" value="C:plasma membrane"/>
    <property type="evidence" value="ECO:0007669"/>
    <property type="project" value="UniProtKB-SubCell"/>
</dbReference>
<dbReference type="GO" id="GO:0044781">
    <property type="term" value="P:bacterial-type flagellum organization"/>
    <property type="evidence" value="ECO:0007669"/>
    <property type="project" value="UniProtKB-UniRule"/>
</dbReference>
<keyword evidence="16" id="KW-0282">Flagellum</keyword>
<dbReference type="GO" id="GO:0006614">
    <property type="term" value="P:SRP-dependent cotranslational protein targeting to membrane"/>
    <property type="evidence" value="ECO:0007669"/>
    <property type="project" value="UniProtKB-UniRule"/>
</dbReference>
<keyword evidence="16" id="KW-0969">Cilium</keyword>
<dbReference type="GO" id="GO:0015031">
    <property type="term" value="P:protein transport"/>
    <property type="evidence" value="ECO:0007669"/>
    <property type="project" value="UniProtKB-KW"/>
</dbReference>
<dbReference type="OrthoDB" id="9778554at2"/>
<protein>
    <recommendedName>
        <fullName evidence="3 13">Flagellar biosynthesis protein FlhF</fullName>
    </recommendedName>
</protein>
<keyword evidence="8" id="KW-0653">Protein transport</keyword>
<dbReference type="GO" id="GO:0003924">
    <property type="term" value="F:GTPase activity"/>
    <property type="evidence" value="ECO:0007669"/>
    <property type="project" value="UniProtKB-UniRule"/>
</dbReference>
<evidence type="ECO:0000256" key="2">
    <source>
        <dbReference type="ARBA" id="ARBA00008531"/>
    </source>
</evidence>
<dbReference type="FunFam" id="3.40.50.300:FF:000695">
    <property type="entry name" value="Flagellar biosynthesis regulator FlhF"/>
    <property type="match status" value="1"/>
</dbReference>
<dbReference type="CDD" id="cd17873">
    <property type="entry name" value="FlhF"/>
    <property type="match status" value="1"/>
</dbReference>
<dbReference type="RefSeq" id="WP_125135836.1">
    <property type="nucleotide sequence ID" value="NZ_LR130778.1"/>
</dbReference>
<comment type="similarity">
    <text evidence="2">Belongs to the GTP-binding SRP family.</text>
</comment>
<dbReference type="GO" id="GO:0005047">
    <property type="term" value="F:signal recognition particle binding"/>
    <property type="evidence" value="ECO:0007669"/>
    <property type="project" value="TreeGrafter"/>
</dbReference>
<dbReference type="SMART" id="SM00382">
    <property type="entry name" value="AAA"/>
    <property type="match status" value="1"/>
</dbReference>
<keyword evidence="10" id="KW-0472">Membrane</keyword>
<evidence type="ECO:0000256" key="12">
    <source>
        <dbReference type="ARBA" id="ARBA00025337"/>
    </source>
</evidence>
<dbReference type="InterPro" id="IPR027417">
    <property type="entry name" value="P-loop_NTPase"/>
</dbReference>
<keyword evidence="7" id="KW-1005">Bacterial flagellum biogenesis</keyword>
<dbReference type="SMART" id="SM00962">
    <property type="entry name" value="SRP54"/>
    <property type="match status" value="1"/>
</dbReference>
<evidence type="ECO:0000256" key="1">
    <source>
        <dbReference type="ARBA" id="ARBA00004413"/>
    </source>
</evidence>
<dbReference type="InterPro" id="IPR000897">
    <property type="entry name" value="SRP54_GTPase_dom"/>
</dbReference>
<dbReference type="Pfam" id="PF00448">
    <property type="entry name" value="SRP54"/>
    <property type="match status" value="1"/>
</dbReference>
<feature type="domain" description="SRP54-type proteins GTP-binding" evidence="15">
    <location>
        <begin position="196"/>
        <end position="387"/>
    </location>
</feature>
<evidence type="ECO:0000256" key="5">
    <source>
        <dbReference type="ARBA" id="ARBA00022475"/>
    </source>
</evidence>
<evidence type="ECO:0000256" key="8">
    <source>
        <dbReference type="ARBA" id="ARBA00022927"/>
    </source>
</evidence>
<evidence type="ECO:0000259" key="14">
    <source>
        <dbReference type="SMART" id="SM00382"/>
    </source>
</evidence>
<evidence type="ECO:0000256" key="6">
    <source>
        <dbReference type="ARBA" id="ARBA00022741"/>
    </source>
</evidence>
<keyword evidence="9" id="KW-0342">GTP-binding</keyword>
<dbReference type="Gene3D" id="1.20.120.1380">
    <property type="entry name" value="Flagellar FlhF biosynthesis protein, N domain"/>
    <property type="match status" value="1"/>
</dbReference>
<gene>
    <name evidence="16" type="primary">flhF</name>
    <name evidence="16" type="ORF">PATL70BA_0449</name>
</gene>
<dbReference type="SUPFAM" id="SSF52540">
    <property type="entry name" value="P-loop containing nucleoside triphosphate hydrolases"/>
    <property type="match status" value="1"/>
</dbReference>
<dbReference type="Proteomes" id="UP000279029">
    <property type="component" value="Chromosome"/>
</dbReference>
<dbReference type="PANTHER" id="PTHR43134:SF3">
    <property type="entry name" value="FLAGELLAR BIOSYNTHESIS PROTEIN FLHF"/>
    <property type="match status" value="1"/>
</dbReference>
<keyword evidence="5" id="KW-1003">Cell membrane</keyword>
<dbReference type="InterPro" id="IPR003593">
    <property type="entry name" value="AAA+_ATPase"/>
</dbReference>
<reference evidence="16 17" key="1">
    <citation type="submission" date="2018-09" db="EMBL/GenBank/DDBJ databases">
        <authorList>
            <person name="Postec A."/>
        </authorList>
    </citation>
    <scope>NUCLEOTIDE SEQUENCE [LARGE SCALE GENOMIC DNA]</scope>
    <source>
        <strain evidence="16">70B-A</strain>
    </source>
</reference>
<evidence type="ECO:0000256" key="4">
    <source>
        <dbReference type="ARBA" id="ARBA00022448"/>
    </source>
</evidence>
<keyword evidence="16" id="KW-0966">Cell projection</keyword>
<keyword evidence="17" id="KW-1185">Reference proteome</keyword>
<organism evidence="16 17">
    <name type="scientific">Petrocella atlantisensis</name>
    <dbReference type="NCBI Taxonomy" id="2173034"/>
    <lineage>
        <taxon>Bacteria</taxon>
        <taxon>Bacillati</taxon>
        <taxon>Bacillota</taxon>
        <taxon>Clostridia</taxon>
        <taxon>Lachnospirales</taxon>
        <taxon>Vallitaleaceae</taxon>
        <taxon>Petrocella</taxon>
    </lineage>
</organism>
<evidence type="ECO:0000256" key="7">
    <source>
        <dbReference type="ARBA" id="ARBA00022795"/>
    </source>
</evidence>
<keyword evidence="11" id="KW-1006">Bacterial flagellum protein export</keyword>
<comment type="function">
    <text evidence="12">Necessary for flagellar biosynthesis. May be involved in translocation of the flagellum.</text>
</comment>
<dbReference type="InterPro" id="IPR020006">
    <property type="entry name" value="FlhF"/>
</dbReference>
<dbReference type="GO" id="GO:0005525">
    <property type="term" value="F:GTP binding"/>
    <property type="evidence" value="ECO:0007669"/>
    <property type="project" value="UniProtKB-UniRule"/>
</dbReference>
<dbReference type="KEGG" id="cbar:PATL70BA_0449"/>
<evidence type="ECO:0000256" key="13">
    <source>
        <dbReference type="NCBIfam" id="TIGR03499"/>
    </source>
</evidence>
<dbReference type="PANTHER" id="PTHR43134">
    <property type="entry name" value="SIGNAL RECOGNITION PARTICLE RECEPTOR SUBUNIT ALPHA"/>
    <property type="match status" value="1"/>
</dbReference>
<evidence type="ECO:0000256" key="3">
    <source>
        <dbReference type="ARBA" id="ARBA00014919"/>
    </source>
</evidence>
<comment type="subcellular location">
    <subcellularLocation>
        <location evidence="1">Cell membrane</location>
        <topology evidence="1">Peripheral membrane protein</topology>
        <orientation evidence="1">Cytoplasmic side</orientation>
    </subcellularLocation>
</comment>
<name>A0A3P7P7W5_9FIRM</name>
<dbReference type="InterPro" id="IPR047040">
    <property type="entry name" value="FlhF__GTPase_dom"/>
</dbReference>
<dbReference type="NCBIfam" id="TIGR03499">
    <property type="entry name" value="FlhF"/>
    <property type="match status" value="1"/>
</dbReference>
<keyword evidence="6" id="KW-0547">Nucleotide-binding</keyword>
<evidence type="ECO:0000256" key="9">
    <source>
        <dbReference type="ARBA" id="ARBA00023134"/>
    </source>
</evidence>
<evidence type="ECO:0000313" key="16">
    <source>
        <dbReference type="EMBL" id="VDN46303.1"/>
    </source>
</evidence>
<dbReference type="EMBL" id="LR130778">
    <property type="protein sequence ID" value="VDN46303.1"/>
    <property type="molecule type" value="Genomic_DNA"/>
</dbReference>
<accession>A0A3P7P7W5</accession>
<sequence>MKIRKYEGANEKDAMLKVKEELGKEALIVSVKNIKPRGFYKLFKKPYVEVTAALDDHSLLDDGDREPNFLRKRQTQKTFQQPVVQERMQEEENEAKAYLEKFKSLIDKLPDENRRDKMETQEVESSHEVVNASVIKEVYEQLIDHEVREEIVNQLTAGISGLNSDDQEEVTDVIAVVYKRIIKLLSDHATINEDKKNTVFFVGPTGVGKTTTIAKIASFFTLNMGKDVALITSDTYRIAAVEQLRTYANILNIPIKVVYTKEELTEAVNDFKDKDLILIDTAGRSHKNIEHQNELKGLLNAVDEKEVYLVLSVATGYKDLMNITSVYDTMTDYKIIFTKLDETTCYGNVLNVKLATGAKLSYVTFGQNVPDDISDINPHEIARQVLGGNE</sequence>
<evidence type="ECO:0000259" key="15">
    <source>
        <dbReference type="SMART" id="SM00962"/>
    </source>
</evidence>
<dbReference type="Gene3D" id="3.40.50.300">
    <property type="entry name" value="P-loop containing nucleotide triphosphate hydrolases"/>
    <property type="match status" value="1"/>
</dbReference>
<evidence type="ECO:0000313" key="17">
    <source>
        <dbReference type="Proteomes" id="UP000279029"/>
    </source>
</evidence>
<evidence type="ECO:0000256" key="11">
    <source>
        <dbReference type="ARBA" id="ARBA00023225"/>
    </source>
</evidence>